<dbReference type="InterPro" id="IPR011059">
    <property type="entry name" value="Metal-dep_hydrolase_composite"/>
</dbReference>
<organism evidence="1 2">
    <name type="scientific">Cinchona calisaya</name>
    <dbReference type="NCBI Taxonomy" id="153742"/>
    <lineage>
        <taxon>Eukaryota</taxon>
        <taxon>Viridiplantae</taxon>
        <taxon>Streptophyta</taxon>
        <taxon>Embryophyta</taxon>
        <taxon>Tracheophyta</taxon>
        <taxon>Spermatophyta</taxon>
        <taxon>Magnoliopsida</taxon>
        <taxon>eudicotyledons</taxon>
        <taxon>Gunneridae</taxon>
        <taxon>Pentapetalae</taxon>
        <taxon>asterids</taxon>
        <taxon>lamiids</taxon>
        <taxon>Gentianales</taxon>
        <taxon>Rubiaceae</taxon>
        <taxon>Cinchonoideae</taxon>
        <taxon>Cinchoneae</taxon>
        <taxon>Cinchona</taxon>
    </lineage>
</organism>
<name>A0ABD3AQ19_9GENT</name>
<dbReference type="GO" id="GO:0016787">
    <property type="term" value="F:hydrolase activity"/>
    <property type="evidence" value="ECO:0007669"/>
    <property type="project" value="UniProtKB-ARBA"/>
</dbReference>
<dbReference type="InterPro" id="IPR050378">
    <property type="entry name" value="Metallo-dep_Hydrolases_sf"/>
</dbReference>
<protein>
    <submittedName>
        <fullName evidence="1">Uncharacterized protein</fullName>
    </submittedName>
</protein>
<evidence type="ECO:0000313" key="2">
    <source>
        <dbReference type="Proteomes" id="UP001630127"/>
    </source>
</evidence>
<comment type="caution">
    <text evidence="1">The sequence shown here is derived from an EMBL/GenBank/DDBJ whole genome shotgun (WGS) entry which is preliminary data.</text>
</comment>
<proteinExistence type="predicted"/>
<dbReference type="AlphaFoldDB" id="A0ABD3AQ19"/>
<reference evidence="1 2" key="1">
    <citation type="submission" date="2024-11" db="EMBL/GenBank/DDBJ databases">
        <title>A near-complete genome assembly of Cinchona calisaya.</title>
        <authorList>
            <person name="Lian D.C."/>
            <person name="Zhao X.W."/>
            <person name="Wei L."/>
        </authorList>
    </citation>
    <scope>NUCLEOTIDE SEQUENCE [LARGE SCALE GENOMIC DNA]</scope>
    <source>
        <tissue evidence="1">Nenye</tissue>
    </source>
</reference>
<dbReference type="EMBL" id="JBJUIK010000003">
    <property type="protein sequence ID" value="KAL3533309.1"/>
    <property type="molecule type" value="Genomic_DNA"/>
</dbReference>
<dbReference type="SUPFAM" id="SSF51338">
    <property type="entry name" value="Composite domain of metallo-dependent hydrolases"/>
    <property type="match status" value="1"/>
</dbReference>
<dbReference type="PANTHER" id="PTHR11647:SF1">
    <property type="entry name" value="COLLAPSIN RESPONSE MEDIATOR PROTEIN"/>
    <property type="match status" value="1"/>
</dbReference>
<gene>
    <name evidence="1" type="ORF">ACH5RR_006830</name>
</gene>
<dbReference type="Proteomes" id="UP001630127">
    <property type="component" value="Unassembled WGS sequence"/>
</dbReference>
<keyword evidence="2" id="KW-1185">Reference proteome</keyword>
<accession>A0ABD3AQ19</accession>
<dbReference type="PANTHER" id="PTHR11647">
    <property type="entry name" value="HYDRANTOINASE/DIHYDROPYRIMIDINASE FAMILY MEMBER"/>
    <property type="match status" value="1"/>
</dbReference>
<evidence type="ECO:0000313" key="1">
    <source>
        <dbReference type="EMBL" id="KAL3533309.1"/>
    </source>
</evidence>
<sequence>MSVVVMKFTSKGEGSEGIEERMHIVWDTMVASGQISVTDYVRFTSAEWLAFTNGKVEVTIAGGRIVWEKNELKVNLGSRKYIEMPPFSYLFDGVQKVDASYTSSIRARVKRFEARE</sequence>
<dbReference type="Gene3D" id="2.30.40.10">
    <property type="entry name" value="Urease, subunit C, domain 1"/>
    <property type="match status" value="1"/>
</dbReference>